<dbReference type="Pfam" id="PF00884">
    <property type="entry name" value="Sulfatase"/>
    <property type="match status" value="1"/>
</dbReference>
<accession>A0ABM0GVZ9</accession>
<keyword evidence="8" id="KW-1133">Transmembrane helix</keyword>
<dbReference type="Gene3D" id="3.40.720.10">
    <property type="entry name" value="Alkaline Phosphatase, subunit A"/>
    <property type="match status" value="1"/>
</dbReference>
<feature type="transmembrane region" description="Helical" evidence="8">
    <location>
        <begin position="32"/>
        <end position="51"/>
    </location>
</feature>
<dbReference type="Gene3D" id="3.30.1120.10">
    <property type="match status" value="1"/>
</dbReference>
<dbReference type="PROSITE" id="PS00523">
    <property type="entry name" value="SULFATASE_1"/>
    <property type="match status" value="1"/>
</dbReference>
<evidence type="ECO:0000256" key="2">
    <source>
        <dbReference type="ARBA" id="ARBA00008779"/>
    </source>
</evidence>
<keyword evidence="10" id="KW-1185">Reference proteome</keyword>
<dbReference type="PANTHER" id="PTHR10342">
    <property type="entry name" value="ARYLSULFATASE"/>
    <property type="match status" value="1"/>
</dbReference>
<evidence type="ECO:0000313" key="10">
    <source>
        <dbReference type="Proteomes" id="UP000694865"/>
    </source>
</evidence>
<dbReference type="CDD" id="cd16029">
    <property type="entry name" value="4-S"/>
    <property type="match status" value="1"/>
</dbReference>
<keyword evidence="4" id="KW-0378">Hydrolase</keyword>
<evidence type="ECO:0000256" key="8">
    <source>
        <dbReference type="SAM" id="Phobius"/>
    </source>
</evidence>
<dbReference type="InterPro" id="IPR047115">
    <property type="entry name" value="ARSB"/>
</dbReference>
<name>A0ABM0GVZ9_SACKO</name>
<evidence type="ECO:0000256" key="4">
    <source>
        <dbReference type="ARBA" id="ARBA00022801"/>
    </source>
</evidence>
<comment type="cofactor">
    <cofactor evidence="1">
        <name>Ca(2+)</name>
        <dbReference type="ChEBI" id="CHEBI:29108"/>
    </cofactor>
</comment>
<evidence type="ECO:0000256" key="7">
    <source>
        <dbReference type="SAM" id="MobiDB-lite"/>
    </source>
</evidence>
<dbReference type="PANTHER" id="PTHR10342:SF273">
    <property type="entry name" value="RE14504P"/>
    <property type="match status" value="1"/>
</dbReference>
<keyword evidence="6" id="KW-0325">Glycoprotein</keyword>
<organism evidence="10 11">
    <name type="scientific">Saccoglossus kowalevskii</name>
    <name type="common">Acorn worm</name>
    <dbReference type="NCBI Taxonomy" id="10224"/>
    <lineage>
        <taxon>Eukaryota</taxon>
        <taxon>Metazoa</taxon>
        <taxon>Hemichordata</taxon>
        <taxon>Enteropneusta</taxon>
        <taxon>Harrimaniidae</taxon>
        <taxon>Saccoglossus</taxon>
    </lineage>
</organism>
<dbReference type="RefSeq" id="XP_002738543.1">
    <property type="nucleotide sequence ID" value="XM_002738497.1"/>
</dbReference>
<keyword evidence="5" id="KW-0106">Calcium</keyword>
<evidence type="ECO:0000256" key="6">
    <source>
        <dbReference type="ARBA" id="ARBA00023180"/>
    </source>
</evidence>
<evidence type="ECO:0000259" key="9">
    <source>
        <dbReference type="Pfam" id="PF00884"/>
    </source>
</evidence>
<feature type="region of interest" description="Disordered" evidence="7">
    <location>
        <begin position="493"/>
        <end position="514"/>
    </location>
</feature>
<dbReference type="InterPro" id="IPR000917">
    <property type="entry name" value="Sulfatase_N"/>
</dbReference>
<proteinExistence type="inferred from homology"/>
<keyword evidence="8" id="KW-0472">Membrane</keyword>
<gene>
    <name evidence="11" type="primary">LOC100374639</name>
</gene>
<dbReference type="GeneID" id="100374639"/>
<dbReference type="InterPro" id="IPR017850">
    <property type="entry name" value="Alkaline_phosphatase_core_sf"/>
</dbReference>
<dbReference type="InterPro" id="IPR024607">
    <property type="entry name" value="Sulfatase_CS"/>
</dbReference>
<comment type="similarity">
    <text evidence="2">Belongs to the sulfatase family.</text>
</comment>
<evidence type="ECO:0000256" key="5">
    <source>
        <dbReference type="ARBA" id="ARBA00022837"/>
    </source>
</evidence>
<reference evidence="11" key="1">
    <citation type="submission" date="2025-08" db="UniProtKB">
        <authorList>
            <consortium name="RefSeq"/>
        </authorList>
    </citation>
    <scope>IDENTIFICATION</scope>
    <source>
        <tissue evidence="11">Testes</tissue>
    </source>
</reference>
<evidence type="ECO:0000256" key="3">
    <source>
        <dbReference type="ARBA" id="ARBA00022723"/>
    </source>
</evidence>
<protein>
    <submittedName>
        <fullName evidence="11">Arylsulfatase B-like</fullName>
    </submittedName>
</protein>
<evidence type="ECO:0000256" key="1">
    <source>
        <dbReference type="ARBA" id="ARBA00001913"/>
    </source>
</evidence>
<dbReference type="SUPFAM" id="SSF53649">
    <property type="entry name" value="Alkaline phosphatase-like"/>
    <property type="match status" value="1"/>
</dbReference>
<evidence type="ECO:0000313" key="11">
    <source>
        <dbReference type="RefSeq" id="XP_002738543.1"/>
    </source>
</evidence>
<feature type="domain" description="Sulfatase N-terminal" evidence="9">
    <location>
        <begin position="47"/>
        <end position="353"/>
    </location>
</feature>
<dbReference type="Proteomes" id="UP000694865">
    <property type="component" value="Unplaced"/>
</dbReference>
<keyword evidence="8" id="KW-0812">Transmembrane</keyword>
<sequence>MQEKPEKWNDATKREFIGSAFENGYCKKKCSLLVLIAMICIIILTISASGWNDVGWHNDFMPTPNLNTLAREGVILDNMYSQPICTPSRVALMTGKYPAKVGMQHFVVLPMRPYYLPGNYATLAEKLKEQGYTNHIVGKWHLGSCDWKYTPMWRGFDSHYGCHEGVTSNFETHMLTWPPVVGVSGRDLRDNTGLVTHENGTHNTMLFSERAERIVKNHNPESPLFLYVPYMAPHFPLQAPQGFEEAVQLDDTDRRTFAGMMAAMDQGVGNITQALKDKGMWDDTLFVFLSDNGGDKMFAGSNYPYRGNKATMWEGGVKVPAFIRGSMLKTSGTVNNELYHFTDIFATLLKVAGGTPDEDIDGKNQWDSFCKGKPSKRSEILLHLDEHPVTNGAALRMGDYKYMEGVTINVPMLLPRNDIEHFDQWFTPAENPDASTPDVPPITENVNNRYLFNIKDDPLETNNLYNDPAKQEIINEMKQRLDEFRTSVPPFWFPGEDESGNPDNFGGAWSPGWC</sequence>
<keyword evidence="3" id="KW-0479">Metal-binding</keyword>